<dbReference type="Gene3D" id="2.60.120.620">
    <property type="entry name" value="q2cbj1_9rhob like domain"/>
    <property type="match status" value="1"/>
</dbReference>
<evidence type="ECO:0000256" key="3">
    <source>
        <dbReference type="ARBA" id="ARBA00004308"/>
    </source>
</evidence>
<dbReference type="GO" id="GO:0031418">
    <property type="term" value="F:L-ascorbic acid binding"/>
    <property type="evidence" value="ECO:0007669"/>
    <property type="project" value="InterPro"/>
</dbReference>
<gene>
    <name evidence="14" type="ORF">QTG54_003590</name>
</gene>
<dbReference type="InterPro" id="IPR003582">
    <property type="entry name" value="ShKT_dom"/>
</dbReference>
<dbReference type="PANTHER" id="PTHR10869:SF235">
    <property type="entry name" value="PROCOLLAGEN-PROLINE 4-DIOXYGENASE"/>
    <property type="match status" value="1"/>
</dbReference>
<dbReference type="PROSITE" id="PS51670">
    <property type="entry name" value="SHKT"/>
    <property type="match status" value="2"/>
</dbReference>
<dbReference type="Pfam" id="PF13640">
    <property type="entry name" value="2OG-FeII_Oxy_3"/>
    <property type="match status" value="1"/>
</dbReference>
<dbReference type="InterPro" id="IPR006620">
    <property type="entry name" value="Pro_4_hyd_alph"/>
</dbReference>
<feature type="domain" description="ShKT" evidence="13">
    <location>
        <begin position="115"/>
        <end position="150"/>
    </location>
</feature>
<dbReference type="InterPro" id="IPR045054">
    <property type="entry name" value="P4HA-like"/>
</dbReference>
<evidence type="ECO:0000256" key="9">
    <source>
        <dbReference type="ARBA" id="ARBA00023004"/>
    </source>
</evidence>
<dbReference type="PANTHER" id="PTHR10869">
    <property type="entry name" value="PROLYL 4-HYDROXYLASE ALPHA SUBUNIT"/>
    <property type="match status" value="1"/>
</dbReference>
<protein>
    <submittedName>
        <fullName evidence="14">Prolyl 4-hydroxylase alpha subunit-like protein</fullName>
    </submittedName>
</protein>
<organism evidence="14 15">
    <name type="scientific">Skeletonema marinoi</name>
    <dbReference type="NCBI Taxonomy" id="267567"/>
    <lineage>
        <taxon>Eukaryota</taxon>
        <taxon>Sar</taxon>
        <taxon>Stramenopiles</taxon>
        <taxon>Ochrophyta</taxon>
        <taxon>Bacillariophyta</taxon>
        <taxon>Coscinodiscophyceae</taxon>
        <taxon>Thalassiosirophycidae</taxon>
        <taxon>Thalassiosirales</taxon>
        <taxon>Skeletonemataceae</taxon>
        <taxon>Skeletonema</taxon>
        <taxon>Skeletonema marinoi-dohrnii complex</taxon>
    </lineage>
</organism>
<evidence type="ECO:0000313" key="15">
    <source>
        <dbReference type="Proteomes" id="UP001224775"/>
    </source>
</evidence>
<comment type="cofactor">
    <cofactor evidence="1">
        <name>L-ascorbate</name>
        <dbReference type="ChEBI" id="CHEBI:38290"/>
    </cofactor>
</comment>
<evidence type="ECO:0000259" key="12">
    <source>
        <dbReference type="PROSITE" id="PS51471"/>
    </source>
</evidence>
<dbReference type="PROSITE" id="PS51471">
    <property type="entry name" value="FE2OG_OXY"/>
    <property type="match status" value="1"/>
</dbReference>
<keyword evidence="4" id="KW-0812">Transmembrane</keyword>
<evidence type="ECO:0000256" key="10">
    <source>
        <dbReference type="ARBA" id="ARBA00023136"/>
    </source>
</evidence>
<keyword evidence="6" id="KW-0223">Dioxygenase</keyword>
<sequence>MKYACPLSCKMCDEFKSSMTTKEEKGTDLCIDHDPQCKDWSGMGECEYNPNFMRKECPRSCFQCYEDATQFGVEQELPNQDDKDYEATIEHIQKTSVYMKEMWSNEEHNYYNYKCKNMDEECSYWAASGDECEANRDYMQKNCAPACQFCHLLDVRLRCPIKPGNEPVFKPGELNTLFENIVDNADGKGEYVKYNPKALSRPKLKRDGTPAGGDAIDGPWIVTLENFISDIEADAMIAAGAKKGYERSQDVGAELPDGSHEDEVNDGRTSENAWCDEKICESNPIIKPVLGRIAEVTLTHVDNHEDLQLLRYEPGQFYNQHHDYIEYQQDLPCGVRMLTLFLYLNDVEEGGGTSFPLVNNKKGIVVQPKRGNALLWPSVLDEDPEEKDGRTDHEALPVLKGIKYGANAWIHSRNYTQAEEDDCT</sequence>
<dbReference type="SMART" id="SM00254">
    <property type="entry name" value="ShKT"/>
    <property type="match status" value="2"/>
</dbReference>
<keyword evidence="5" id="KW-0479">Metal-binding</keyword>
<evidence type="ECO:0000256" key="2">
    <source>
        <dbReference type="ARBA" id="ARBA00004167"/>
    </source>
</evidence>
<dbReference type="GO" id="GO:0005783">
    <property type="term" value="C:endoplasmic reticulum"/>
    <property type="evidence" value="ECO:0007669"/>
    <property type="project" value="TreeGrafter"/>
</dbReference>
<keyword evidence="7" id="KW-1133">Transmembrane helix</keyword>
<dbReference type="Pfam" id="PF01549">
    <property type="entry name" value="ShK"/>
    <property type="match status" value="2"/>
</dbReference>
<dbReference type="GO" id="GO:0005506">
    <property type="term" value="F:iron ion binding"/>
    <property type="evidence" value="ECO:0007669"/>
    <property type="project" value="InterPro"/>
</dbReference>
<feature type="compositionally biased region" description="Basic and acidic residues" evidence="11">
    <location>
        <begin position="257"/>
        <end position="269"/>
    </location>
</feature>
<dbReference type="AlphaFoldDB" id="A0AAD8YI73"/>
<feature type="domain" description="ShKT" evidence="13">
    <location>
        <begin position="30"/>
        <end position="64"/>
    </location>
</feature>
<keyword evidence="8" id="KW-0560">Oxidoreductase</keyword>
<evidence type="ECO:0000256" key="7">
    <source>
        <dbReference type="ARBA" id="ARBA00022989"/>
    </source>
</evidence>
<name>A0AAD8YI73_9STRA</name>
<evidence type="ECO:0000256" key="5">
    <source>
        <dbReference type="ARBA" id="ARBA00022723"/>
    </source>
</evidence>
<dbReference type="GO" id="GO:0004656">
    <property type="term" value="F:procollagen-proline 4-dioxygenase activity"/>
    <property type="evidence" value="ECO:0007669"/>
    <property type="project" value="TreeGrafter"/>
</dbReference>
<comment type="subcellular location">
    <subcellularLocation>
        <location evidence="3">Endomembrane system</location>
    </subcellularLocation>
    <subcellularLocation>
        <location evidence="2">Membrane</location>
        <topology evidence="2">Single-pass membrane protein</topology>
    </subcellularLocation>
</comment>
<evidence type="ECO:0000256" key="4">
    <source>
        <dbReference type="ARBA" id="ARBA00022692"/>
    </source>
</evidence>
<dbReference type="EMBL" id="JATAAI010000005">
    <property type="protein sequence ID" value="KAK1745666.1"/>
    <property type="molecule type" value="Genomic_DNA"/>
</dbReference>
<dbReference type="SMART" id="SM00702">
    <property type="entry name" value="P4Hc"/>
    <property type="match status" value="1"/>
</dbReference>
<evidence type="ECO:0000256" key="8">
    <source>
        <dbReference type="ARBA" id="ARBA00023002"/>
    </source>
</evidence>
<accession>A0AAD8YI73</accession>
<keyword evidence="9" id="KW-0408">Iron</keyword>
<keyword evidence="10" id="KW-0472">Membrane</keyword>
<evidence type="ECO:0000256" key="6">
    <source>
        <dbReference type="ARBA" id="ARBA00022964"/>
    </source>
</evidence>
<evidence type="ECO:0000256" key="11">
    <source>
        <dbReference type="SAM" id="MobiDB-lite"/>
    </source>
</evidence>
<dbReference type="InterPro" id="IPR005123">
    <property type="entry name" value="Oxoglu/Fe-dep_dioxygenase_dom"/>
</dbReference>
<dbReference type="FunFam" id="2.60.120.620:FF:000031">
    <property type="entry name" value="Predicted protein"/>
    <property type="match status" value="1"/>
</dbReference>
<keyword evidence="15" id="KW-1185">Reference proteome</keyword>
<feature type="region of interest" description="Disordered" evidence="11">
    <location>
        <begin position="248"/>
        <end position="269"/>
    </location>
</feature>
<evidence type="ECO:0000259" key="13">
    <source>
        <dbReference type="PROSITE" id="PS51670"/>
    </source>
</evidence>
<comment type="caution">
    <text evidence="14">The sequence shown here is derived from an EMBL/GenBank/DDBJ whole genome shotgun (WGS) entry which is preliminary data.</text>
</comment>
<dbReference type="Proteomes" id="UP001224775">
    <property type="component" value="Unassembled WGS sequence"/>
</dbReference>
<reference evidence="14" key="1">
    <citation type="submission" date="2023-06" db="EMBL/GenBank/DDBJ databases">
        <title>Survivors Of The Sea: Transcriptome response of Skeletonema marinoi to long-term dormancy.</title>
        <authorList>
            <person name="Pinder M.I.M."/>
            <person name="Kourtchenko O."/>
            <person name="Robertson E.K."/>
            <person name="Larsson T."/>
            <person name="Maumus F."/>
            <person name="Osuna-Cruz C.M."/>
            <person name="Vancaester E."/>
            <person name="Stenow R."/>
            <person name="Vandepoele K."/>
            <person name="Ploug H."/>
            <person name="Bruchert V."/>
            <person name="Godhe A."/>
            <person name="Topel M."/>
        </authorList>
    </citation>
    <scope>NUCLEOTIDE SEQUENCE</scope>
    <source>
        <strain evidence="14">R05AC</strain>
    </source>
</reference>
<evidence type="ECO:0000313" key="14">
    <source>
        <dbReference type="EMBL" id="KAK1745666.1"/>
    </source>
</evidence>
<feature type="domain" description="Fe2OG dioxygenase" evidence="12">
    <location>
        <begin position="303"/>
        <end position="412"/>
    </location>
</feature>
<dbReference type="InterPro" id="IPR044862">
    <property type="entry name" value="Pro_4_hyd_alph_FE2OG_OXY"/>
</dbReference>
<dbReference type="GO" id="GO:0016020">
    <property type="term" value="C:membrane"/>
    <property type="evidence" value="ECO:0007669"/>
    <property type="project" value="UniProtKB-SubCell"/>
</dbReference>
<evidence type="ECO:0000256" key="1">
    <source>
        <dbReference type="ARBA" id="ARBA00001961"/>
    </source>
</evidence>
<proteinExistence type="predicted"/>